<keyword evidence="5" id="KW-1185">Reference proteome</keyword>
<proteinExistence type="predicted"/>
<dbReference type="PANTHER" id="PTHR11346">
    <property type="entry name" value="GALECTIN"/>
    <property type="match status" value="1"/>
</dbReference>
<dbReference type="FunFam" id="2.60.120.200:FF:000021">
    <property type="entry name" value="Galectin"/>
    <property type="match status" value="1"/>
</dbReference>
<evidence type="ECO:0000313" key="4">
    <source>
        <dbReference type="EMBL" id="KAJ8387574.1"/>
    </source>
</evidence>
<sequence>MELELKNATLRAGDKLKVEVIILEDAERFQIDLGCEANDLALHFNPRFHDEADGKVIVCNSKCEGCWGDEQRETHNPFHKGSKVKVTVKVMKEGFEVELPEGQEILFPDRRGLDTLTYVRIKGHIKLTSFKIC</sequence>
<comment type="caution">
    <text evidence="4">The sequence shown here is derived from an EMBL/GenBank/DDBJ whole genome shotgun (WGS) entry which is preliminary data.</text>
</comment>
<dbReference type="InterPro" id="IPR044156">
    <property type="entry name" value="Galectin-like"/>
</dbReference>
<evidence type="ECO:0000259" key="3">
    <source>
        <dbReference type="PROSITE" id="PS51304"/>
    </source>
</evidence>
<dbReference type="AlphaFoldDB" id="A0AAD7RNQ2"/>
<dbReference type="PROSITE" id="PS51304">
    <property type="entry name" value="GALECTIN"/>
    <property type="match status" value="1"/>
</dbReference>
<dbReference type="SMART" id="SM00908">
    <property type="entry name" value="Gal-bind_lectin"/>
    <property type="match status" value="1"/>
</dbReference>
<feature type="domain" description="Galectin" evidence="3">
    <location>
        <begin position="2"/>
        <end position="133"/>
    </location>
</feature>
<protein>
    <recommendedName>
        <fullName evidence="2">Galectin</fullName>
    </recommendedName>
</protein>
<accession>A0AAD7RNQ2</accession>
<dbReference type="SUPFAM" id="SSF49899">
    <property type="entry name" value="Concanavalin A-like lectins/glucanases"/>
    <property type="match status" value="1"/>
</dbReference>
<dbReference type="PANTHER" id="PTHR11346:SF104">
    <property type="entry name" value="GALECTIN-2"/>
    <property type="match status" value="1"/>
</dbReference>
<dbReference type="CDD" id="cd00070">
    <property type="entry name" value="GLECT"/>
    <property type="match status" value="1"/>
</dbReference>
<evidence type="ECO:0000313" key="5">
    <source>
        <dbReference type="Proteomes" id="UP001221898"/>
    </source>
</evidence>
<dbReference type="InterPro" id="IPR001079">
    <property type="entry name" value="Galectin_CRD"/>
</dbReference>
<keyword evidence="1 2" id="KW-0430">Lectin</keyword>
<dbReference type="Pfam" id="PF00337">
    <property type="entry name" value="Gal-bind_lectin"/>
    <property type="match status" value="1"/>
</dbReference>
<organism evidence="4 5">
    <name type="scientific">Aldrovandia affinis</name>
    <dbReference type="NCBI Taxonomy" id="143900"/>
    <lineage>
        <taxon>Eukaryota</taxon>
        <taxon>Metazoa</taxon>
        <taxon>Chordata</taxon>
        <taxon>Craniata</taxon>
        <taxon>Vertebrata</taxon>
        <taxon>Euteleostomi</taxon>
        <taxon>Actinopterygii</taxon>
        <taxon>Neopterygii</taxon>
        <taxon>Teleostei</taxon>
        <taxon>Notacanthiformes</taxon>
        <taxon>Halosauridae</taxon>
        <taxon>Aldrovandia</taxon>
    </lineage>
</organism>
<reference evidence="4" key="1">
    <citation type="journal article" date="2023" name="Science">
        <title>Genome structures resolve the early diversification of teleost fishes.</title>
        <authorList>
            <person name="Parey E."/>
            <person name="Louis A."/>
            <person name="Montfort J."/>
            <person name="Bouchez O."/>
            <person name="Roques C."/>
            <person name="Iampietro C."/>
            <person name="Lluch J."/>
            <person name="Castinel A."/>
            <person name="Donnadieu C."/>
            <person name="Desvignes T."/>
            <person name="Floi Bucao C."/>
            <person name="Jouanno E."/>
            <person name="Wen M."/>
            <person name="Mejri S."/>
            <person name="Dirks R."/>
            <person name="Jansen H."/>
            <person name="Henkel C."/>
            <person name="Chen W.J."/>
            <person name="Zahm M."/>
            <person name="Cabau C."/>
            <person name="Klopp C."/>
            <person name="Thompson A.W."/>
            <person name="Robinson-Rechavi M."/>
            <person name="Braasch I."/>
            <person name="Lecointre G."/>
            <person name="Bobe J."/>
            <person name="Postlethwait J.H."/>
            <person name="Berthelot C."/>
            <person name="Roest Crollius H."/>
            <person name="Guiguen Y."/>
        </authorList>
    </citation>
    <scope>NUCLEOTIDE SEQUENCE</scope>
    <source>
        <strain evidence="4">NC1722</strain>
    </source>
</reference>
<dbReference type="Gene3D" id="2.60.120.200">
    <property type="match status" value="1"/>
</dbReference>
<dbReference type="EMBL" id="JAINUG010000209">
    <property type="protein sequence ID" value="KAJ8387574.1"/>
    <property type="molecule type" value="Genomic_DNA"/>
</dbReference>
<gene>
    <name evidence="4" type="ORF">AAFF_G00152700</name>
</gene>
<evidence type="ECO:0000256" key="1">
    <source>
        <dbReference type="ARBA" id="ARBA00022734"/>
    </source>
</evidence>
<dbReference type="InterPro" id="IPR013320">
    <property type="entry name" value="ConA-like_dom_sf"/>
</dbReference>
<evidence type="ECO:0000256" key="2">
    <source>
        <dbReference type="RuleBase" id="RU102079"/>
    </source>
</evidence>
<dbReference type="GO" id="GO:0030246">
    <property type="term" value="F:carbohydrate binding"/>
    <property type="evidence" value="ECO:0007669"/>
    <property type="project" value="UniProtKB-UniRule"/>
</dbReference>
<name>A0AAD7RNQ2_9TELE</name>
<dbReference type="Proteomes" id="UP001221898">
    <property type="component" value="Unassembled WGS sequence"/>
</dbReference>
<dbReference type="SMART" id="SM00276">
    <property type="entry name" value="GLECT"/>
    <property type="match status" value="1"/>
</dbReference>